<dbReference type="AlphaFoldDB" id="A0A8W8IMB2"/>
<dbReference type="PANTHER" id="PTHR22923">
    <property type="entry name" value="CEREBELLIN-RELATED"/>
    <property type="match status" value="1"/>
</dbReference>
<dbReference type="InterPro" id="IPR001073">
    <property type="entry name" value="C1q_dom"/>
</dbReference>
<evidence type="ECO:0000256" key="2">
    <source>
        <dbReference type="ARBA" id="ARBA00022525"/>
    </source>
</evidence>
<name>A0A8W8IMB2_MAGGI</name>
<evidence type="ECO:0000256" key="4">
    <source>
        <dbReference type="SAM" id="Coils"/>
    </source>
</evidence>
<keyword evidence="4" id="KW-0175">Coiled coil</keyword>
<dbReference type="PANTHER" id="PTHR22923:SF116">
    <property type="entry name" value="C1Q DOMAIN-CONTAINING PROTEIN"/>
    <property type="match status" value="1"/>
</dbReference>
<dbReference type="OrthoDB" id="6093123at2759"/>
<feature type="chain" id="PRO_5036447382" description="C1q domain-containing protein" evidence="5">
    <location>
        <begin position="20"/>
        <end position="212"/>
    </location>
</feature>
<evidence type="ECO:0000313" key="8">
    <source>
        <dbReference type="Proteomes" id="UP000005408"/>
    </source>
</evidence>
<dbReference type="Gene3D" id="2.60.120.40">
    <property type="match status" value="1"/>
</dbReference>
<keyword evidence="2" id="KW-0964">Secreted</keyword>
<dbReference type="SUPFAM" id="SSF49842">
    <property type="entry name" value="TNF-like"/>
    <property type="match status" value="1"/>
</dbReference>
<dbReference type="SMART" id="SM00110">
    <property type="entry name" value="C1Q"/>
    <property type="match status" value="1"/>
</dbReference>
<comment type="subcellular location">
    <subcellularLocation>
        <location evidence="1">Secreted</location>
    </subcellularLocation>
</comment>
<feature type="coiled-coil region" evidence="4">
    <location>
        <begin position="28"/>
        <end position="55"/>
    </location>
</feature>
<evidence type="ECO:0000259" key="6">
    <source>
        <dbReference type="PROSITE" id="PS50871"/>
    </source>
</evidence>
<feature type="domain" description="C1q" evidence="6">
    <location>
        <begin position="75"/>
        <end position="212"/>
    </location>
</feature>
<evidence type="ECO:0000256" key="5">
    <source>
        <dbReference type="SAM" id="SignalP"/>
    </source>
</evidence>
<evidence type="ECO:0000256" key="1">
    <source>
        <dbReference type="ARBA" id="ARBA00004613"/>
    </source>
</evidence>
<dbReference type="GO" id="GO:0005576">
    <property type="term" value="C:extracellular region"/>
    <property type="evidence" value="ECO:0007669"/>
    <property type="project" value="UniProtKB-SubCell"/>
</dbReference>
<dbReference type="PRINTS" id="PR00007">
    <property type="entry name" value="COMPLEMNTC1Q"/>
</dbReference>
<dbReference type="Proteomes" id="UP000005408">
    <property type="component" value="Unassembled WGS sequence"/>
</dbReference>
<dbReference type="PROSITE" id="PS50871">
    <property type="entry name" value="C1Q"/>
    <property type="match status" value="1"/>
</dbReference>
<proteinExistence type="predicted"/>
<reference evidence="7" key="1">
    <citation type="submission" date="2022-08" db="UniProtKB">
        <authorList>
            <consortium name="EnsemblMetazoa"/>
        </authorList>
    </citation>
    <scope>IDENTIFICATION</scope>
    <source>
        <strain evidence="7">05x7-T-G4-1.051#20</strain>
    </source>
</reference>
<evidence type="ECO:0000256" key="3">
    <source>
        <dbReference type="ARBA" id="ARBA00022729"/>
    </source>
</evidence>
<organism evidence="7 8">
    <name type="scientific">Magallana gigas</name>
    <name type="common">Pacific oyster</name>
    <name type="synonym">Crassostrea gigas</name>
    <dbReference type="NCBI Taxonomy" id="29159"/>
    <lineage>
        <taxon>Eukaryota</taxon>
        <taxon>Metazoa</taxon>
        <taxon>Spiralia</taxon>
        <taxon>Lophotrochozoa</taxon>
        <taxon>Mollusca</taxon>
        <taxon>Bivalvia</taxon>
        <taxon>Autobranchia</taxon>
        <taxon>Pteriomorphia</taxon>
        <taxon>Ostreida</taxon>
        <taxon>Ostreoidea</taxon>
        <taxon>Ostreidae</taxon>
        <taxon>Magallana</taxon>
    </lineage>
</organism>
<evidence type="ECO:0000313" key="7">
    <source>
        <dbReference type="EnsemblMetazoa" id="G14988.1:cds"/>
    </source>
</evidence>
<keyword evidence="3 5" id="KW-0732">Signal</keyword>
<protein>
    <recommendedName>
        <fullName evidence="6">C1q domain-containing protein</fullName>
    </recommendedName>
</protein>
<dbReference type="EnsemblMetazoa" id="G14988.1">
    <property type="protein sequence ID" value="G14988.1:cds"/>
    <property type="gene ID" value="G14988"/>
</dbReference>
<dbReference type="InterPro" id="IPR050822">
    <property type="entry name" value="Cerebellin_Synaptic_Org"/>
</dbReference>
<sequence length="212" mass="23758">MLLPFRVRIAVELILFAFANDSSRDSGISAILQKLKTLEEEVSTLKQRLKSCQNGHNEFSKSNTEFRERRFVLQGQGSQIAFHAQLTHNIENLGIHQAILFDNVLLNEGNGYSIYEGEFIAPVSGLYVFAWTISSGDRTCMKYDVVKNSVVLTYHISDAANHIDWAVSSGTVVTRMYTGDRVWIRVSDFLTCSHTVYGTGYGTSLFAGFLLN</sequence>
<dbReference type="Pfam" id="PF00386">
    <property type="entry name" value="C1q"/>
    <property type="match status" value="1"/>
</dbReference>
<dbReference type="InterPro" id="IPR008983">
    <property type="entry name" value="Tumour_necrosis_fac-like_dom"/>
</dbReference>
<accession>A0A8W8IMB2</accession>
<feature type="signal peptide" evidence="5">
    <location>
        <begin position="1"/>
        <end position="19"/>
    </location>
</feature>
<keyword evidence="8" id="KW-1185">Reference proteome</keyword>